<organism evidence="2 3">
    <name type="scientific">Trifolium medium</name>
    <dbReference type="NCBI Taxonomy" id="97028"/>
    <lineage>
        <taxon>Eukaryota</taxon>
        <taxon>Viridiplantae</taxon>
        <taxon>Streptophyta</taxon>
        <taxon>Embryophyta</taxon>
        <taxon>Tracheophyta</taxon>
        <taxon>Spermatophyta</taxon>
        <taxon>Magnoliopsida</taxon>
        <taxon>eudicotyledons</taxon>
        <taxon>Gunneridae</taxon>
        <taxon>Pentapetalae</taxon>
        <taxon>rosids</taxon>
        <taxon>fabids</taxon>
        <taxon>Fabales</taxon>
        <taxon>Fabaceae</taxon>
        <taxon>Papilionoideae</taxon>
        <taxon>50 kb inversion clade</taxon>
        <taxon>NPAAA clade</taxon>
        <taxon>Hologalegina</taxon>
        <taxon>IRL clade</taxon>
        <taxon>Trifolieae</taxon>
        <taxon>Trifolium</taxon>
    </lineage>
</organism>
<dbReference type="EMBL" id="LXQA011157800">
    <property type="protein sequence ID" value="MCI87107.1"/>
    <property type="molecule type" value="Genomic_DNA"/>
</dbReference>
<protein>
    <submittedName>
        <fullName evidence="2">Uncharacterized protein</fullName>
    </submittedName>
</protein>
<feature type="compositionally biased region" description="Basic and acidic residues" evidence="1">
    <location>
        <begin position="20"/>
        <end position="31"/>
    </location>
</feature>
<evidence type="ECO:0000313" key="3">
    <source>
        <dbReference type="Proteomes" id="UP000265520"/>
    </source>
</evidence>
<sequence>CQIGGRPDALRPADLNRPGKIRETRAQEHQNNRKPRTCCNPDRGMSPTR</sequence>
<feature type="non-terminal residue" evidence="2">
    <location>
        <position position="1"/>
    </location>
</feature>
<dbReference type="Proteomes" id="UP000265520">
    <property type="component" value="Unassembled WGS sequence"/>
</dbReference>
<keyword evidence="3" id="KW-1185">Reference proteome</keyword>
<comment type="caution">
    <text evidence="2">The sequence shown here is derived from an EMBL/GenBank/DDBJ whole genome shotgun (WGS) entry which is preliminary data.</text>
</comment>
<dbReference type="AlphaFoldDB" id="A0A392VGS8"/>
<name>A0A392VGS8_9FABA</name>
<reference evidence="2 3" key="1">
    <citation type="journal article" date="2018" name="Front. Plant Sci.">
        <title>Red Clover (Trifolium pratense) and Zigzag Clover (T. medium) - A Picture of Genomic Similarities and Differences.</title>
        <authorList>
            <person name="Dluhosova J."/>
            <person name="Istvanek J."/>
            <person name="Nedelnik J."/>
            <person name="Repkova J."/>
        </authorList>
    </citation>
    <scope>NUCLEOTIDE SEQUENCE [LARGE SCALE GENOMIC DNA]</scope>
    <source>
        <strain evidence="3">cv. 10/8</strain>
        <tissue evidence="2">Leaf</tissue>
    </source>
</reference>
<accession>A0A392VGS8</accession>
<evidence type="ECO:0000313" key="2">
    <source>
        <dbReference type="EMBL" id="MCI87107.1"/>
    </source>
</evidence>
<evidence type="ECO:0000256" key="1">
    <source>
        <dbReference type="SAM" id="MobiDB-lite"/>
    </source>
</evidence>
<proteinExistence type="predicted"/>
<feature type="region of interest" description="Disordered" evidence="1">
    <location>
        <begin position="1"/>
        <end position="49"/>
    </location>
</feature>